<accession>A0A645J5M9</accession>
<organism evidence="1">
    <name type="scientific">bioreactor metagenome</name>
    <dbReference type="NCBI Taxonomy" id="1076179"/>
    <lineage>
        <taxon>unclassified sequences</taxon>
        <taxon>metagenomes</taxon>
        <taxon>ecological metagenomes</taxon>
    </lineage>
</organism>
<comment type="caution">
    <text evidence="1">The sequence shown here is derived from an EMBL/GenBank/DDBJ whole genome shotgun (WGS) entry which is preliminary data.</text>
</comment>
<sequence>MEPADQADKVLVEKVIGGLDPPALPLFDIGQGQSALGGGGGLEPGKIGAVFAALPPRTGHELDPDRTAFPVWIALKIPADEHIPVVEHHPLDA</sequence>
<reference evidence="1" key="1">
    <citation type="submission" date="2019-08" db="EMBL/GenBank/DDBJ databases">
        <authorList>
            <person name="Kucharzyk K."/>
            <person name="Murdoch R.W."/>
            <person name="Higgins S."/>
            <person name="Loffler F."/>
        </authorList>
    </citation>
    <scope>NUCLEOTIDE SEQUENCE</scope>
</reference>
<gene>
    <name evidence="1" type="ORF">SDC9_206743</name>
</gene>
<proteinExistence type="predicted"/>
<dbReference type="EMBL" id="VSSQ01132514">
    <property type="protein sequence ID" value="MPN59025.1"/>
    <property type="molecule type" value="Genomic_DNA"/>
</dbReference>
<name>A0A645J5M9_9ZZZZ</name>
<protein>
    <submittedName>
        <fullName evidence="1">Uncharacterized protein</fullName>
    </submittedName>
</protein>
<dbReference type="AlphaFoldDB" id="A0A645J5M9"/>
<evidence type="ECO:0000313" key="1">
    <source>
        <dbReference type="EMBL" id="MPN59025.1"/>
    </source>
</evidence>